<accession>A0ABW5F931</accession>
<sequence>MHKVLCELKEDERLFFEQALKFAVGKIEQNLPVYTELFPASASQGLVYPAIENTDWTASFWTGMVWLAYEWTGDSRYREAAEEQLDSFRRRVEERIAVDTHDLGFLYSLSAVAAYRITGNPAAREMALEAAGLLADRYFPEAGIIQAWGDLNDPAQRGRMIIDCLLNLPLLHWAAEETGDSALASIAHRHARQSARYLVRPDHTSYHTYYMDAETGKPLYGNTHQGYADDSCWARGQAWGIYGFALAYAHTGDSSLLDASRQLADYFLAKLPADGIVYWDLIFTDGDGQEKDSSAAAITVCGLLELFRQLPADDPGAAGYREAALEMLAVLAERYTTKEHPHSNGILLHGVYNKPRGWGIDECTLWGDYFYCEALMRVLGEWQRYW</sequence>
<keyword evidence="1 3" id="KW-0378">Hydrolase</keyword>
<dbReference type="Gene3D" id="1.50.10.10">
    <property type="match status" value="1"/>
</dbReference>
<dbReference type="Proteomes" id="UP001597448">
    <property type="component" value="Unassembled WGS sequence"/>
</dbReference>
<dbReference type="InterPro" id="IPR052369">
    <property type="entry name" value="UG_Glycosaminoglycan_Hydrolase"/>
</dbReference>
<dbReference type="SUPFAM" id="SSF48208">
    <property type="entry name" value="Six-hairpin glycosidases"/>
    <property type="match status" value="1"/>
</dbReference>
<dbReference type="InterPro" id="IPR012341">
    <property type="entry name" value="6hp_glycosidase-like_sf"/>
</dbReference>
<dbReference type="GO" id="GO:0016787">
    <property type="term" value="F:hydrolase activity"/>
    <property type="evidence" value="ECO:0007669"/>
    <property type="project" value="UniProtKB-KW"/>
</dbReference>
<comment type="similarity">
    <text evidence="2">Belongs to the glycosyl hydrolase 88 family.</text>
</comment>
<evidence type="ECO:0000256" key="1">
    <source>
        <dbReference type="ARBA" id="ARBA00022801"/>
    </source>
</evidence>
<dbReference type="PANTHER" id="PTHR36845:SF1">
    <property type="entry name" value="HYDROLASE, PUTATIVE (AFU_ORTHOLOGUE AFUA_7G05090)-RELATED"/>
    <property type="match status" value="1"/>
</dbReference>
<evidence type="ECO:0000313" key="3">
    <source>
        <dbReference type="EMBL" id="MFD2411229.1"/>
    </source>
</evidence>
<dbReference type="RefSeq" id="WP_209994001.1">
    <property type="nucleotide sequence ID" value="NZ_JBHUKY010000024.1"/>
</dbReference>
<keyword evidence="4" id="KW-1185">Reference proteome</keyword>
<organism evidence="3 4">
    <name type="scientific">Paenibacillus rhizoplanae</name>
    <dbReference type="NCBI Taxonomy" id="1917181"/>
    <lineage>
        <taxon>Bacteria</taxon>
        <taxon>Bacillati</taxon>
        <taxon>Bacillota</taxon>
        <taxon>Bacilli</taxon>
        <taxon>Bacillales</taxon>
        <taxon>Paenibacillaceae</taxon>
        <taxon>Paenibacillus</taxon>
    </lineage>
</organism>
<dbReference type="Pfam" id="PF07470">
    <property type="entry name" value="Glyco_hydro_88"/>
    <property type="match status" value="1"/>
</dbReference>
<evidence type="ECO:0000313" key="4">
    <source>
        <dbReference type="Proteomes" id="UP001597448"/>
    </source>
</evidence>
<name>A0ABW5F931_9BACL</name>
<evidence type="ECO:0000256" key="2">
    <source>
        <dbReference type="ARBA" id="ARBA00038358"/>
    </source>
</evidence>
<gene>
    <name evidence="3" type="ORF">ACFSX3_15155</name>
</gene>
<protein>
    <submittedName>
        <fullName evidence="3">Glycoside hydrolase family 88 protein</fullName>
    </submittedName>
</protein>
<proteinExistence type="inferred from homology"/>
<comment type="caution">
    <text evidence="3">The sequence shown here is derived from an EMBL/GenBank/DDBJ whole genome shotgun (WGS) entry which is preliminary data.</text>
</comment>
<dbReference type="PANTHER" id="PTHR36845">
    <property type="entry name" value="HYDROLASE, PUTATIVE (AFU_ORTHOLOGUE AFUA_7G05090)-RELATED"/>
    <property type="match status" value="1"/>
</dbReference>
<dbReference type="InterPro" id="IPR010905">
    <property type="entry name" value="Glyco_hydro_88"/>
</dbReference>
<reference evidence="4" key="1">
    <citation type="journal article" date="2019" name="Int. J. Syst. Evol. Microbiol.">
        <title>The Global Catalogue of Microorganisms (GCM) 10K type strain sequencing project: providing services to taxonomists for standard genome sequencing and annotation.</title>
        <authorList>
            <consortium name="The Broad Institute Genomics Platform"/>
            <consortium name="The Broad Institute Genome Sequencing Center for Infectious Disease"/>
            <person name="Wu L."/>
            <person name="Ma J."/>
        </authorList>
    </citation>
    <scope>NUCLEOTIDE SEQUENCE [LARGE SCALE GENOMIC DNA]</scope>
    <source>
        <strain evidence="4">CCM 8725</strain>
    </source>
</reference>
<dbReference type="InterPro" id="IPR008928">
    <property type="entry name" value="6-hairpin_glycosidase_sf"/>
</dbReference>
<dbReference type="EMBL" id="JBHUKY010000024">
    <property type="protein sequence ID" value="MFD2411229.1"/>
    <property type="molecule type" value="Genomic_DNA"/>
</dbReference>